<evidence type="ECO:0000256" key="1">
    <source>
        <dbReference type="SAM" id="MobiDB-lite"/>
    </source>
</evidence>
<gene>
    <name evidence="2" type="ORF">PCOR1329_LOCUS65048</name>
</gene>
<feature type="compositionally biased region" description="Polar residues" evidence="1">
    <location>
        <begin position="462"/>
        <end position="479"/>
    </location>
</feature>
<feature type="region of interest" description="Disordered" evidence="1">
    <location>
        <begin position="1"/>
        <end position="25"/>
    </location>
</feature>
<feature type="region of interest" description="Disordered" evidence="1">
    <location>
        <begin position="341"/>
        <end position="365"/>
    </location>
</feature>
<evidence type="ECO:0000313" key="3">
    <source>
        <dbReference type="Proteomes" id="UP001189429"/>
    </source>
</evidence>
<feature type="compositionally biased region" description="Low complexity" evidence="1">
    <location>
        <begin position="379"/>
        <end position="402"/>
    </location>
</feature>
<accession>A0ABN9WCR2</accession>
<proteinExistence type="predicted"/>
<comment type="caution">
    <text evidence="2">The sequence shown here is derived from an EMBL/GenBank/DDBJ whole genome shotgun (WGS) entry which is preliminary data.</text>
</comment>
<feature type="region of interest" description="Disordered" evidence="1">
    <location>
        <begin position="378"/>
        <end position="526"/>
    </location>
</feature>
<evidence type="ECO:0000313" key="2">
    <source>
        <dbReference type="EMBL" id="CAK0882580.1"/>
    </source>
</evidence>
<keyword evidence="3" id="KW-1185">Reference proteome</keyword>
<name>A0ABN9WCR2_9DINO</name>
<reference evidence="2" key="1">
    <citation type="submission" date="2023-10" db="EMBL/GenBank/DDBJ databases">
        <authorList>
            <person name="Chen Y."/>
            <person name="Shah S."/>
            <person name="Dougan E. K."/>
            <person name="Thang M."/>
            <person name="Chan C."/>
        </authorList>
    </citation>
    <scope>NUCLEOTIDE SEQUENCE [LARGE SCALE GENOMIC DNA]</scope>
</reference>
<organism evidence="2 3">
    <name type="scientific">Prorocentrum cordatum</name>
    <dbReference type="NCBI Taxonomy" id="2364126"/>
    <lineage>
        <taxon>Eukaryota</taxon>
        <taxon>Sar</taxon>
        <taxon>Alveolata</taxon>
        <taxon>Dinophyceae</taxon>
        <taxon>Prorocentrales</taxon>
        <taxon>Prorocentraceae</taxon>
        <taxon>Prorocentrum</taxon>
    </lineage>
</organism>
<protein>
    <recommendedName>
        <fullName evidence="4">C2H2-type domain-containing protein</fullName>
    </recommendedName>
</protein>
<evidence type="ECO:0008006" key="4">
    <source>
        <dbReference type="Google" id="ProtNLM"/>
    </source>
</evidence>
<feature type="compositionally biased region" description="Low complexity" evidence="1">
    <location>
        <begin position="1306"/>
        <end position="1318"/>
    </location>
</feature>
<feature type="region of interest" description="Disordered" evidence="1">
    <location>
        <begin position="198"/>
        <end position="225"/>
    </location>
</feature>
<dbReference type="EMBL" id="CAUYUJ010018310">
    <property type="protein sequence ID" value="CAK0882580.1"/>
    <property type="molecule type" value="Genomic_DNA"/>
</dbReference>
<feature type="region of interest" description="Disordered" evidence="1">
    <location>
        <begin position="1306"/>
        <end position="1354"/>
    </location>
</feature>
<dbReference type="Proteomes" id="UP001189429">
    <property type="component" value="Unassembled WGS sequence"/>
</dbReference>
<sequence length="1379" mass="146062">MSRAETVKASPSDADGETEKAPPLASGLRRGRMLRGLEVALVVVGQWAGYLVKPFNKKDGSSFTCGLCAHESTGPSPYPQASNEDEFGGYWPWKYRTDHGSMIRQATGYLCLVCKALLRKKAGDFEHCRWTFHLRSIRRGAPPGLSCTGPDATRAVLLDPRLPGGEKKPLKEYIKWVRQDAGRAQTVRLKVDACVQSQAGKDPEKRRRMSRQAAGDIQQARQVSSVKVSGRRLSTNWHQACPVSKWHEAFPETPLPTDPNCRGEELIDGAWQEVVYVMKDGAKKFLYDIADYDDRKVEDRTVLATVAESDDDADAAEVAAAAEAAVAPIAALRRATQCAEIGAAESAPSEGHQSDSPASDEDAEETDLVAAALSGLRGTARAAKPAPKAATKPQARPPAQTTGRATSGRPAQTAERPAAKGAAAPAAAAPSKCAAPSAQAPPQRSAARAPAQTAAPSAQPADGSSASPPLATPQRSGRSQPGKKRGSGGSWAAPLLARPPDDSDEGGGQPDEPAPLEDGSASKKRGRKALEFSLTAAGRKLKGEADALFNTFRECYKLLDFSGDVDLSTKEGRAHFKATAFEQAAAAESAIHTAKKAAAKMGKIPDDGAQALQINKAWLARSEEALAAAVRVVKAAVSEKPGNTETLLKDTEIAAAEDIAFGVAYHMRFRSWKADEAIKRCDWLQLMSLLESGAADGAPSADLATTTLERVGTGLISAVAKSDAKKGGGSFAAVVAFAGAARDALQRAPADPARPVWEEELKGQIQVLWAVSRASTAPLTEVEEALEALPQREGALGVALNTSPGGKVLVGWAESAMKKRSHEEAALQCAQAARELFALVTGHAAGEQWQNWTEEVSRACKKQKEAVSKAGALQEADRHQLAREGTAFEDVVLGLLLRSPREEELLTAACVERLELEHGWSTVEEWAPDGIKGPHETAFGALKKIADIAAYSRLDVPGMKQPVKTANRLCDLLKESPEALLKVSGVTVSAEDNVEGLQSLFSLALGTAARSAEQSLKRVDSAAWQRKELQAFLNISKLLSAEPPEDTRKEADMWLCSVAAVADAKELAEQAGGELNLELWGNASDAVRQLGDMVQPERAFQTVIAKTFDASLEDVEAAVGASKELHAQAVPWLEKVAQERAERSVKRFDAEPAVRAAKELLERSPIPETLQEAAEFLKVVGGTVDMPETFGGKGGKLVDAVNKVIGGFSLIEEVYRDPHLESQVDSMTSQLRQRLFLVAWCANVTILTQQKQKVRDAMKNLISVAEEPDKTKGEFPALEGRLIPEILLNAGKAILAGRAVSGESEAEGASGAADSAPGSGAGGTDQKGCARAAPGAAERARVGDAASFPKATPHSPAVLAAKRASIGGAPACKSARKAA</sequence>
<feature type="compositionally biased region" description="Low complexity" evidence="1">
    <location>
        <begin position="419"/>
        <end position="461"/>
    </location>
</feature>